<keyword evidence="3" id="KW-1185">Reference proteome</keyword>
<feature type="chain" id="PRO_5018551138" description="Secreted protein" evidence="1">
    <location>
        <begin position="22"/>
        <end position="115"/>
    </location>
</feature>
<dbReference type="RefSeq" id="WP_126697884.1">
    <property type="nucleotide sequence ID" value="NZ_RWKW01000005.1"/>
</dbReference>
<dbReference type="AlphaFoldDB" id="A0A3S0ABL1"/>
<feature type="signal peptide" evidence="1">
    <location>
        <begin position="1"/>
        <end position="21"/>
    </location>
</feature>
<evidence type="ECO:0000256" key="1">
    <source>
        <dbReference type="SAM" id="SignalP"/>
    </source>
</evidence>
<gene>
    <name evidence="2" type="ORF">EJC49_02510</name>
</gene>
<name>A0A3S0ABL1_9HYPH</name>
<keyword evidence="1" id="KW-0732">Signal</keyword>
<evidence type="ECO:0008006" key="4">
    <source>
        <dbReference type="Google" id="ProtNLM"/>
    </source>
</evidence>
<dbReference type="EMBL" id="RWKW01000005">
    <property type="protein sequence ID" value="RST88029.1"/>
    <property type="molecule type" value="Genomic_DNA"/>
</dbReference>
<reference evidence="2 3" key="1">
    <citation type="submission" date="2018-12" db="EMBL/GenBank/DDBJ databases">
        <title>Mesorhizobium carbonis sp. nov., isolated from coal mine water.</title>
        <authorList>
            <person name="Xin W."/>
            <person name="Xu Z."/>
            <person name="Xiang F."/>
            <person name="Zhang J."/>
            <person name="Xi L."/>
            <person name="Liu J."/>
        </authorList>
    </citation>
    <scope>NUCLEOTIDE SEQUENCE [LARGE SCALE GENOMIC DNA]</scope>
    <source>
        <strain evidence="2 3">B2.3</strain>
    </source>
</reference>
<organism evidence="2 3">
    <name type="scientific">Aquibium carbonis</name>
    <dbReference type="NCBI Taxonomy" id="2495581"/>
    <lineage>
        <taxon>Bacteria</taxon>
        <taxon>Pseudomonadati</taxon>
        <taxon>Pseudomonadota</taxon>
        <taxon>Alphaproteobacteria</taxon>
        <taxon>Hyphomicrobiales</taxon>
        <taxon>Phyllobacteriaceae</taxon>
        <taxon>Aquibium</taxon>
    </lineage>
</organism>
<protein>
    <recommendedName>
        <fullName evidence="4">Secreted protein</fullName>
    </recommendedName>
</protein>
<proteinExistence type="predicted"/>
<evidence type="ECO:0000313" key="3">
    <source>
        <dbReference type="Proteomes" id="UP000278398"/>
    </source>
</evidence>
<comment type="caution">
    <text evidence="2">The sequence shown here is derived from an EMBL/GenBank/DDBJ whole genome shotgun (WGS) entry which is preliminary data.</text>
</comment>
<dbReference type="Proteomes" id="UP000278398">
    <property type="component" value="Unassembled WGS sequence"/>
</dbReference>
<accession>A0A3S0ABL1</accession>
<dbReference type="OrthoDB" id="8094980at2"/>
<sequence>MMFGLVLAVGLGASLSASSFAGPTPPQQIPAPSIFVSGCHADVQRHYVPEFRGMERHRHLPESCRPIPERGQIRPLDCHRDVRRHFVPGLGVILHRHVGDDCDIRRINRSSAPKP</sequence>
<evidence type="ECO:0000313" key="2">
    <source>
        <dbReference type="EMBL" id="RST88029.1"/>
    </source>
</evidence>